<dbReference type="RefSeq" id="WP_021688636.1">
    <property type="nucleotide sequence ID" value="NZ_BASZ01000001.1"/>
</dbReference>
<gene>
    <name evidence="4" type="ORF">NT2_01_05030</name>
</gene>
<dbReference type="eggNOG" id="COG0179">
    <property type="taxonomic scope" value="Bacteria"/>
</dbReference>
<evidence type="ECO:0000313" key="4">
    <source>
        <dbReference type="EMBL" id="GAD47729.1"/>
    </source>
</evidence>
<keyword evidence="4" id="KW-0378">Hydrolase</keyword>
<evidence type="ECO:0000256" key="2">
    <source>
        <dbReference type="ARBA" id="ARBA00022723"/>
    </source>
</evidence>
<dbReference type="SUPFAM" id="SSF56529">
    <property type="entry name" value="FAH"/>
    <property type="match status" value="1"/>
</dbReference>
<sequence>MRYLSFKRPDGTPTFGRLAGDRVFDLGTPGEASWLRDAIAGGALGALTDGQAYALDSVDLLPVIPNPGKILCIGLNYASHIAEMGRENKGYPAVFTRWADTLVAHGAPLIRPRDGHEFDYEGELAVIIGKGGRHIPQAEALDRIAGYAVFHDASLRDWQRHNSQFTPGKNFPGTGGFGPALVTPDEIDDLGVQRVQTRLNDALMQDQPVSDLIHDVPALIAYCSSFTELRPGDVIATGTPGGVGLGRTPTVFMKAGDRVEVSIGVIGTLTNTVIDEA</sequence>
<dbReference type="GO" id="GO:0016787">
    <property type="term" value="F:hydrolase activity"/>
    <property type="evidence" value="ECO:0007669"/>
    <property type="project" value="UniProtKB-KW"/>
</dbReference>
<evidence type="ECO:0000259" key="3">
    <source>
        <dbReference type="Pfam" id="PF01557"/>
    </source>
</evidence>
<accession>U2ZQS7</accession>
<protein>
    <submittedName>
        <fullName evidence="4">Fumarylacetoacetate hydrolase family protein</fullName>
    </submittedName>
</protein>
<proteinExistence type="inferred from homology"/>
<feature type="domain" description="Fumarylacetoacetase-like C-terminal" evidence="3">
    <location>
        <begin position="69"/>
        <end position="273"/>
    </location>
</feature>
<keyword evidence="5" id="KW-1185">Reference proteome</keyword>
<dbReference type="InterPro" id="IPR036663">
    <property type="entry name" value="Fumarylacetoacetase_C_sf"/>
</dbReference>
<dbReference type="Gene3D" id="3.90.850.10">
    <property type="entry name" value="Fumarylacetoacetase-like, C-terminal domain"/>
    <property type="match status" value="1"/>
</dbReference>
<keyword evidence="2" id="KW-0479">Metal-binding</keyword>
<dbReference type="GO" id="GO:0046872">
    <property type="term" value="F:metal ion binding"/>
    <property type="evidence" value="ECO:0007669"/>
    <property type="project" value="UniProtKB-KW"/>
</dbReference>
<organism evidence="4 5">
    <name type="scientific">Caenibius tardaugens NBRC 16725</name>
    <dbReference type="NCBI Taxonomy" id="1219035"/>
    <lineage>
        <taxon>Bacteria</taxon>
        <taxon>Pseudomonadati</taxon>
        <taxon>Pseudomonadota</taxon>
        <taxon>Alphaproteobacteria</taxon>
        <taxon>Sphingomonadales</taxon>
        <taxon>Erythrobacteraceae</taxon>
        <taxon>Caenibius</taxon>
    </lineage>
</organism>
<dbReference type="GO" id="GO:0019752">
    <property type="term" value="P:carboxylic acid metabolic process"/>
    <property type="evidence" value="ECO:0007669"/>
    <property type="project" value="UniProtKB-ARBA"/>
</dbReference>
<dbReference type="FunFam" id="3.90.850.10:FF:000002">
    <property type="entry name" value="2-hydroxyhepta-2,4-diene-1,7-dioate isomerase"/>
    <property type="match status" value="1"/>
</dbReference>
<dbReference type="PANTHER" id="PTHR42796">
    <property type="entry name" value="FUMARYLACETOACETATE HYDROLASE DOMAIN-CONTAINING PROTEIN 2A-RELATED"/>
    <property type="match status" value="1"/>
</dbReference>
<name>U2ZQS7_9SPHN</name>
<dbReference type="InterPro" id="IPR051121">
    <property type="entry name" value="FAH"/>
</dbReference>
<dbReference type="PANTHER" id="PTHR42796:SF4">
    <property type="entry name" value="FUMARYLACETOACETATE HYDROLASE DOMAIN-CONTAINING PROTEIN 2A"/>
    <property type="match status" value="1"/>
</dbReference>
<dbReference type="KEGG" id="ntd:EGO55_14630"/>
<comment type="caution">
    <text evidence="4">The sequence shown here is derived from an EMBL/GenBank/DDBJ whole genome shotgun (WGS) entry which is preliminary data.</text>
</comment>
<reference evidence="4 5" key="1">
    <citation type="submission" date="2013-09" db="EMBL/GenBank/DDBJ databases">
        <title>Whole genome shotgun sequence of Novosphingobium tardaugens NBRC 16725.</title>
        <authorList>
            <person name="Isaki S."/>
            <person name="Hosoyama A."/>
            <person name="Tsuchikane K."/>
            <person name="Katsumata H."/>
            <person name="Ando Y."/>
            <person name="Yamazaki S."/>
            <person name="Fujita N."/>
        </authorList>
    </citation>
    <scope>NUCLEOTIDE SEQUENCE [LARGE SCALE GENOMIC DNA]</scope>
    <source>
        <strain evidence="4 5">NBRC 16725</strain>
    </source>
</reference>
<dbReference type="GO" id="GO:0016853">
    <property type="term" value="F:isomerase activity"/>
    <property type="evidence" value="ECO:0007669"/>
    <property type="project" value="UniProtKB-ARBA"/>
</dbReference>
<dbReference type="InterPro" id="IPR011234">
    <property type="entry name" value="Fumarylacetoacetase-like_C"/>
</dbReference>
<dbReference type="Pfam" id="PF01557">
    <property type="entry name" value="FAA_hydrolase"/>
    <property type="match status" value="1"/>
</dbReference>
<evidence type="ECO:0000313" key="5">
    <source>
        <dbReference type="Proteomes" id="UP000016568"/>
    </source>
</evidence>
<dbReference type="AlphaFoldDB" id="U2ZQS7"/>
<evidence type="ECO:0000256" key="1">
    <source>
        <dbReference type="ARBA" id="ARBA00010211"/>
    </source>
</evidence>
<comment type="similarity">
    <text evidence="1">Belongs to the FAH family.</text>
</comment>
<dbReference type="Proteomes" id="UP000016568">
    <property type="component" value="Unassembled WGS sequence"/>
</dbReference>
<dbReference type="EMBL" id="BASZ01000001">
    <property type="protein sequence ID" value="GAD47729.1"/>
    <property type="molecule type" value="Genomic_DNA"/>
</dbReference>
<dbReference type="OrthoDB" id="5197601at2"/>